<dbReference type="AlphaFoldDB" id="A0A218VW19"/>
<comment type="subcellular location">
    <subcellularLocation>
        <location evidence="1">Membrane</location>
        <topology evidence="1">Multi-pass membrane protein</topology>
    </subcellularLocation>
</comment>
<dbReference type="InterPro" id="IPR005496">
    <property type="entry name" value="Integral_membrane_TerC"/>
</dbReference>
<evidence type="ECO:0000256" key="3">
    <source>
        <dbReference type="ARBA" id="ARBA00022989"/>
    </source>
</evidence>
<reference evidence="8" key="1">
    <citation type="journal article" date="2017" name="Plant J.">
        <title>The pomegranate (Punica granatum L.) genome and the genomics of punicalagin biosynthesis.</title>
        <authorList>
            <person name="Qin G."/>
            <person name="Xu C."/>
            <person name="Ming R."/>
            <person name="Tang H."/>
            <person name="Guyot R."/>
            <person name="Kramer E.M."/>
            <person name="Hu Y."/>
            <person name="Yi X."/>
            <person name="Qi Y."/>
            <person name="Xu X."/>
            <person name="Gao Z."/>
            <person name="Pan H."/>
            <person name="Jian J."/>
            <person name="Tian Y."/>
            <person name="Yue Z."/>
            <person name="Xu Y."/>
        </authorList>
    </citation>
    <scope>NUCLEOTIDE SEQUENCE [LARGE SCALE GENOMIC DNA]</scope>
    <source>
        <strain evidence="8">cv. Dabenzi</strain>
    </source>
</reference>
<evidence type="ECO:0000256" key="4">
    <source>
        <dbReference type="ARBA" id="ARBA00023136"/>
    </source>
</evidence>
<organism evidence="7 8">
    <name type="scientific">Punica granatum</name>
    <name type="common">Pomegranate</name>
    <dbReference type="NCBI Taxonomy" id="22663"/>
    <lineage>
        <taxon>Eukaryota</taxon>
        <taxon>Viridiplantae</taxon>
        <taxon>Streptophyta</taxon>
        <taxon>Embryophyta</taxon>
        <taxon>Tracheophyta</taxon>
        <taxon>Spermatophyta</taxon>
        <taxon>Magnoliopsida</taxon>
        <taxon>eudicotyledons</taxon>
        <taxon>Gunneridae</taxon>
        <taxon>Pentapetalae</taxon>
        <taxon>rosids</taxon>
        <taxon>malvids</taxon>
        <taxon>Myrtales</taxon>
        <taxon>Lythraceae</taxon>
        <taxon>Punica</taxon>
    </lineage>
</organism>
<feature type="transmembrane region" description="Helical" evidence="6">
    <location>
        <begin position="353"/>
        <end position="371"/>
    </location>
</feature>
<dbReference type="PANTHER" id="PTHR30238:SF0">
    <property type="entry name" value="THYLAKOID MEMBRANE PROTEIN TERC, CHLOROPLASTIC"/>
    <property type="match status" value="1"/>
</dbReference>
<keyword evidence="4 6" id="KW-0472">Membrane</keyword>
<evidence type="ECO:0000256" key="2">
    <source>
        <dbReference type="ARBA" id="ARBA00022692"/>
    </source>
</evidence>
<dbReference type="Proteomes" id="UP000197138">
    <property type="component" value="Unassembled WGS sequence"/>
</dbReference>
<accession>A0A218VW19</accession>
<evidence type="ECO:0000313" key="8">
    <source>
        <dbReference type="Proteomes" id="UP000197138"/>
    </source>
</evidence>
<dbReference type="EMBL" id="MTKT01005809">
    <property type="protein sequence ID" value="OWM64586.1"/>
    <property type="molecule type" value="Genomic_DNA"/>
</dbReference>
<dbReference type="PANTHER" id="PTHR30238">
    <property type="entry name" value="MEMBRANE BOUND PREDICTED REDOX MODULATOR"/>
    <property type="match status" value="1"/>
</dbReference>
<feature type="compositionally biased region" description="Polar residues" evidence="5">
    <location>
        <begin position="81"/>
        <end position="91"/>
    </location>
</feature>
<dbReference type="NCBIfam" id="TIGR03718">
    <property type="entry name" value="R_switched_Alx"/>
    <property type="match status" value="1"/>
</dbReference>
<protein>
    <recommendedName>
        <fullName evidence="9">Thylakoid membrane protein TERC, chloroplastic</fullName>
    </recommendedName>
</protein>
<feature type="region of interest" description="Disordered" evidence="5">
    <location>
        <begin position="75"/>
        <end position="109"/>
    </location>
</feature>
<evidence type="ECO:0000313" key="7">
    <source>
        <dbReference type="EMBL" id="OWM64586.1"/>
    </source>
</evidence>
<name>A0A218VW19_PUNGR</name>
<evidence type="ECO:0008006" key="9">
    <source>
        <dbReference type="Google" id="ProtNLM"/>
    </source>
</evidence>
<feature type="transmembrane region" description="Helical" evidence="6">
    <location>
        <begin position="185"/>
        <end position="205"/>
    </location>
</feature>
<dbReference type="GO" id="GO:0016020">
    <property type="term" value="C:membrane"/>
    <property type="evidence" value="ECO:0007669"/>
    <property type="project" value="UniProtKB-SubCell"/>
</dbReference>
<sequence>MGLPSAIQNCVRSSPRHLHYHTRRGALGISSDLPKRVGVQFLCNRVSSLKTVNQVRLGRCNPIPCARKAEQEGDLSASGDVGTSSQSSNEVDNVAKGHSPTSVGCSEENNETEESYASSITTVALCVSCAVAFGVGLGFKDGVGKASEFFAGYILEQSLSVDNLFIFVLIFKYFKVPVMYQNHVLSYGIAGAIIFRLSLIILGAATLQRFDAVNLFLAVILLYSSFKLFSSEEDDSDLSENFIVKTCQKFIPVTSIARFGQATPLLLTVAVIELSDIAFAVDSIPAVFGVTRDPFIVFTSNLFAILGLRSLYRLISEGMSDLEYLQPSIGVVLGFIGCKMILDFFGFHITTEASLGVVATCLGAGVLLSLLKRSE</sequence>
<keyword evidence="2 6" id="KW-0812">Transmembrane</keyword>
<gene>
    <name evidence="7" type="ORF">CDL15_Pgr020553</name>
</gene>
<comment type="caution">
    <text evidence="7">The sequence shown here is derived from an EMBL/GenBank/DDBJ whole genome shotgun (WGS) entry which is preliminary data.</text>
</comment>
<evidence type="ECO:0000256" key="1">
    <source>
        <dbReference type="ARBA" id="ARBA00004141"/>
    </source>
</evidence>
<feature type="transmembrane region" description="Helical" evidence="6">
    <location>
        <begin position="116"/>
        <end position="139"/>
    </location>
</feature>
<evidence type="ECO:0000256" key="6">
    <source>
        <dbReference type="SAM" id="Phobius"/>
    </source>
</evidence>
<keyword evidence="3 6" id="KW-1133">Transmembrane helix</keyword>
<proteinExistence type="predicted"/>
<feature type="transmembrane region" description="Helical" evidence="6">
    <location>
        <begin position="151"/>
        <end position="173"/>
    </location>
</feature>
<dbReference type="Pfam" id="PF03741">
    <property type="entry name" value="TerC"/>
    <property type="match status" value="1"/>
</dbReference>
<dbReference type="InterPro" id="IPR022369">
    <property type="entry name" value="Integral_membrane_TerC_rswitch"/>
</dbReference>
<evidence type="ECO:0000256" key="5">
    <source>
        <dbReference type="SAM" id="MobiDB-lite"/>
    </source>
</evidence>